<dbReference type="AlphaFoldDB" id="A0A6J4VGV1"/>
<keyword evidence="3" id="KW-1003">Cell membrane</keyword>
<evidence type="ECO:0000256" key="8">
    <source>
        <dbReference type="SAM" id="MobiDB-lite"/>
    </source>
</evidence>
<gene>
    <name evidence="10" type="ORF">AVDCRST_MAG59-4315</name>
</gene>
<feature type="transmembrane region" description="Helical" evidence="7">
    <location>
        <begin position="105"/>
        <end position="128"/>
    </location>
</feature>
<reference evidence="10" key="1">
    <citation type="submission" date="2020-02" db="EMBL/GenBank/DDBJ databases">
        <authorList>
            <person name="Meier V. D."/>
        </authorList>
    </citation>
    <scope>NUCLEOTIDE SEQUENCE</scope>
    <source>
        <strain evidence="10">AVDCRST_MAG59</strain>
    </source>
</reference>
<feature type="compositionally biased region" description="Basic and acidic residues" evidence="8">
    <location>
        <begin position="1"/>
        <end position="11"/>
    </location>
</feature>
<dbReference type="InterPro" id="IPR025966">
    <property type="entry name" value="OppC_N"/>
</dbReference>
<feature type="transmembrane region" description="Helical" evidence="7">
    <location>
        <begin position="40"/>
        <end position="62"/>
    </location>
</feature>
<dbReference type="InterPro" id="IPR000515">
    <property type="entry name" value="MetI-like"/>
</dbReference>
<dbReference type="Pfam" id="PF00528">
    <property type="entry name" value="BPD_transp_1"/>
    <property type="match status" value="1"/>
</dbReference>
<dbReference type="InterPro" id="IPR035906">
    <property type="entry name" value="MetI-like_sf"/>
</dbReference>
<dbReference type="PANTHER" id="PTHR43386">
    <property type="entry name" value="OLIGOPEPTIDE TRANSPORT SYSTEM PERMEASE PROTEIN APPC"/>
    <property type="match status" value="1"/>
</dbReference>
<keyword evidence="6 7" id="KW-0472">Membrane</keyword>
<evidence type="ECO:0000259" key="9">
    <source>
        <dbReference type="PROSITE" id="PS50928"/>
    </source>
</evidence>
<evidence type="ECO:0000256" key="2">
    <source>
        <dbReference type="ARBA" id="ARBA00022448"/>
    </source>
</evidence>
<name>A0A6J4VGV1_9BACT</name>
<dbReference type="Gene3D" id="1.10.3720.10">
    <property type="entry name" value="MetI-like"/>
    <property type="match status" value="1"/>
</dbReference>
<accession>A0A6J4VGV1</accession>
<comment type="similarity">
    <text evidence="7">Belongs to the binding-protein-dependent transport system permease family.</text>
</comment>
<evidence type="ECO:0000256" key="6">
    <source>
        <dbReference type="ARBA" id="ARBA00023136"/>
    </source>
</evidence>
<dbReference type="PROSITE" id="PS50928">
    <property type="entry name" value="ABC_TM1"/>
    <property type="match status" value="1"/>
</dbReference>
<evidence type="ECO:0000256" key="4">
    <source>
        <dbReference type="ARBA" id="ARBA00022692"/>
    </source>
</evidence>
<protein>
    <submittedName>
        <fullName evidence="10">Dipeptide transport system permease protein DppC</fullName>
    </submittedName>
</protein>
<organism evidence="10">
    <name type="scientific">uncultured Thermomicrobiales bacterium</name>
    <dbReference type="NCBI Taxonomy" id="1645740"/>
    <lineage>
        <taxon>Bacteria</taxon>
        <taxon>Pseudomonadati</taxon>
        <taxon>Thermomicrobiota</taxon>
        <taxon>Thermomicrobia</taxon>
        <taxon>Thermomicrobiales</taxon>
        <taxon>environmental samples</taxon>
    </lineage>
</organism>
<keyword evidence="4 7" id="KW-0812">Transmembrane</keyword>
<dbReference type="GO" id="GO:0055085">
    <property type="term" value="P:transmembrane transport"/>
    <property type="evidence" value="ECO:0007669"/>
    <property type="project" value="InterPro"/>
</dbReference>
<evidence type="ECO:0000256" key="5">
    <source>
        <dbReference type="ARBA" id="ARBA00022989"/>
    </source>
</evidence>
<keyword evidence="5 7" id="KW-1133">Transmembrane helix</keyword>
<dbReference type="CDD" id="cd06261">
    <property type="entry name" value="TM_PBP2"/>
    <property type="match status" value="1"/>
</dbReference>
<evidence type="ECO:0000256" key="7">
    <source>
        <dbReference type="RuleBase" id="RU363032"/>
    </source>
</evidence>
<feature type="transmembrane region" description="Helical" evidence="7">
    <location>
        <begin position="140"/>
        <end position="160"/>
    </location>
</feature>
<feature type="transmembrane region" description="Helical" evidence="7">
    <location>
        <begin position="267"/>
        <end position="290"/>
    </location>
</feature>
<evidence type="ECO:0000313" key="10">
    <source>
        <dbReference type="EMBL" id="CAA9577603.1"/>
    </source>
</evidence>
<keyword evidence="2 7" id="KW-0813">Transport</keyword>
<dbReference type="InterPro" id="IPR050366">
    <property type="entry name" value="BP-dependent_transpt_permease"/>
</dbReference>
<dbReference type="SUPFAM" id="SSF161098">
    <property type="entry name" value="MetI-like"/>
    <property type="match status" value="1"/>
</dbReference>
<dbReference type="Pfam" id="PF12911">
    <property type="entry name" value="OppC_N"/>
    <property type="match status" value="1"/>
</dbReference>
<proteinExistence type="inferred from homology"/>
<dbReference type="PANTHER" id="PTHR43386:SF1">
    <property type="entry name" value="D,D-DIPEPTIDE TRANSPORT SYSTEM PERMEASE PROTEIN DDPC-RELATED"/>
    <property type="match status" value="1"/>
</dbReference>
<comment type="subcellular location">
    <subcellularLocation>
        <location evidence="1 7">Cell membrane</location>
        <topology evidence="1 7">Multi-pass membrane protein</topology>
    </subcellularLocation>
</comment>
<feature type="transmembrane region" description="Helical" evidence="7">
    <location>
        <begin position="222"/>
        <end position="247"/>
    </location>
</feature>
<dbReference type="EMBL" id="CADCWF010000316">
    <property type="protein sequence ID" value="CAA9577603.1"/>
    <property type="molecule type" value="Genomic_DNA"/>
</dbReference>
<sequence length="302" mass="32099">MAATAEARRADPAAAPTLAGAERRAGNTRRALRRFFQQRLAVAGLVVTALLILVGLFAPQVAPTPPEATILMDANRFPDRQYPLGTDAIGHDYLSRVIFGLRTSLVVGFAAVGVACLIGIPLGLAAGLRGGWVDFVTLRLVEVMTAFPGILFAMFLVAIVGGGVRNIVIVIGATSWVMLCRLTRGQLLTLREQEFVQAARSTGVPEARIAVAHLLPNALPPLIVAITLAIPTAIFTEAGLSFLGLGINEPTPSLGKMVADSAQYIRVYWHLGLFPTLAIALLMLGFTFVGDGLRDALDPRQN</sequence>
<feature type="region of interest" description="Disordered" evidence="8">
    <location>
        <begin position="1"/>
        <end position="22"/>
    </location>
</feature>
<feature type="domain" description="ABC transmembrane type-1" evidence="9">
    <location>
        <begin position="101"/>
        <end position="290"/>
    </location>
</feature>
<evidence type="ECO:0000256" key="1">
    <source>
        <dbReference type="ARBA" id="ARBA00004651"/>
    </source>
</evidence>
<dbReference type="GO" id="GO:0005886">
    <property type="term" value="C:plasma membrane"/>
    <property type="evidence" value="ECO:0007669"/>
    <property type="project" value="UniProtKB-SubCell"/>
</dbReference>
<evidence type="ECO:0000256" key="3">
    <source>
        <dbReference type="ARBA" id="ARBA00022475"/>
    </source>
</evidence>